<evidence type="ECO:0000313" key="3">
    <source>
        <dbReference type="Proteomes" id="UP000035065"/>
    </source>
</evidence>
<feature type="signal peptide" evidence="1">
    <location>
        <begin position="1"/>
        <end position="37"/>
    </location>
</feature>
<proteinExistence type="predicted"/>
<accession>F1YJN9</accession>
<dbReference type="OrthoDB" id="4773520at2"/>
<dbReference type="eggNOG" id="ENOG5031F1Q">
    <property type="taxonomic scope" value="Bacteria"/>
</dbReference>
<sequence>MAHTARLTSTARRAAVVAAAGAAAVSLAAIGAGTAHAAVGDNLDDSCLEFSKNGSSWSTDADSNINWLPGNIPSPGSDVENGKTSVRNVCATPAKFQVYAGHWSITGGGSAYLRADLGGAIGANHPLAGDPGLLIAEKTIAKDTPMTVTLRVGIPTGETKQGYTIQPNWSFALEEVAGGDNGGGNNSGGGSLDSVFGSLGTGSLDSASASKLVKVHSPSVTVR</sequence>
<name>F1YJN9_9ACTN</name>
<dbReference type="Proteomes" id="UP000035065">
    <property type="component" value="Unassembled WGS sequence"/>
</dbReference>
<evidence type="ECO:0000313" key="2">
    <source>
        <dbReference type="EMBL" id="EGD54971.1"/>
    </source>
</evidence>
<dbReference type="AlphaFoldDB" id="F1YJN9"/>
<evidence type="ECO:0000256" key="1">
    <source>
        <dbReference type="SAM" id="SignalP"/>
    </source>
</evidence>
<keyword evidence="3" id="KW-1185">Reference proteome</keyword>
<dbReference type="RefSeq" id="WP_009679341.1">
    <property type="nucleotide sequence ID" value="NZ_AEUD01000008.1"/>
</dbReference>
<dbReference type="STRING" id="644548.SCNU_10586"/>
<comment type="caution">
    <text evidence="2">The sequence shown here is derived from an EMBL/GenBank/DDBJ whole genome shotgun (WGS) entry which is preliminary data.</text>
</comment>
<feature type="chain" id="PRO_5003272055" evidence="1">
    <location>
        <begin position="38"/>
        <end position="223"/>
    </location>
</feature>
<organism evidence="2 3">
    <name type="scientific">Gordonia neofelifaecis NRRL B-59395</name>
    <dbReference type="NCBI Taxonomy" id="644548"/>
    <lineage>
        <taxon>Bacteria</taxon>
        <taxon>Bacillati</taxon>
        <taxon>Actinomycetota</taxon>
        <taxon>Actinomycetes</taxon>
        <taxon>Mycobacteriales</taxon>
        <taxon>Gordoniaceae</taxon>
        <taxon>Gordonia</taxon>
    </lineage>
</organism>
<protein>
    <submittedName>
        <fullName evidence="2">Uncharacterized protein</fullName>
    </submittedName>
</protein>
<keyword evidence="1" id="KW-0732">Signal</keyword>
<gene>
    <name evidence="2" type="ORF">SCNU_10586</name>
</gene>
<reference evidence="2 3" key="1">
    <citation type="journal article" date="2011" name="J. Bacteriol.">
        <title>Draft Genome Sequence of Gordonia neofelifaecis NRRL B-59395, a Cholesterol-Degrading Actinomycete.</title>
        <authorList>
            <person name="Ge F."/>
            <person name="Li W."/>
            <person name="Chen G."/>
            <person name="Liu Y."/>
            <person name="Zhang G."/>
            <person name="Yong B."/>
            <person name="Wang Q."/>
            <person name="Wang N."/>
            <person name="Huang Z."/>
            <person name="Li W."/>
            <person name="Wang J."/>
            <person name="Wu C."/>
            <person name="Xie Q."/>
            <person name="Liu G."/>
        </authorList>
    </citation>
    <scope>NUCLEOTIDE SEQUENCE [LARGE SCALE GENOMIC DNA]</scope>
    <source>
        <strain evidence="2 3">NRRL B-59395</strain>
    </source>
</reference>
<dbReference type="EMBL" id="AEUD01000008">
    <property type="protein sequence ID" value="EGD54971.1"/>
    <property type="molecule type" value="Genomic_DNA"/>
</dbReference>